<comment type="pathway">
    <text evidence="3 7">Carbohydrate degradation; pentose phosphate pathway; D-ribulose 5-phosphate from D-glucose 6-phosphate (oxidative stage): step 2/3.</text>
</comment>
<dbReference type="EMBL" id="RBII01000001">
    <property type="protein sequence ID" value="RKQ71858.1"/>
    <property type="molecule type" value="Genomic_DNA"/>
</dbReference>
<protein>
    <recommendedName>
        <fullName evidence="6 7">6-phosphogluconolactonase</fullName>
        <shortName evidence="7">6PGL</shortName>
        <ecNumber evidence="5 7">3.1.1.31</ecNumber>
    </recommendedName>
</protein>
<evidence type="ECO:0000259" key="8">
    <source>
        <dbReference type="Pfam" id="PF01182"/>
    </source>
</evidence>
<dbReference type="PANTHER" id="PTHR11054:SF0">
    <property type="entry name" value="6-PHOSPHOGLUCONOLACTONASE"/>
    <property type="match status" value="1"/>
</dbReference>
<evidence type="ECO:0000313" key="10">
    <source>
        <dbReference type="Proteomes" id="UP000282211"/>
    </source>
</evidence>
<dbReference type="Pfam" id="PF01182">
    <property type="entry name" value="Glucosamine_iso"/>
    <property type="match status" value="1"/>
</dbReference>
<sequence length="241" mass="26256">MSDLDYGYRILDDAGQYVEHASAYIEKALRGALTERGKASLLVSGGSSPKPVYEMLSHVDLPWENVTISLVDERWVKEGEAGSNADFIKATLLQNRASSAMFFPLTNEKTTAKLGAKELTKTFDETFPDPIDVCVMGMGKDGHTASWFPHASTLAQAFEIDGADSLVWQDATGQAGNSGFCDRITVSLPLVMRARHVPLLIPGHQKKTVWDVSGEKDVFEAPVTTLRAAGPRLTVFTHLGE</sequence>
<evidence type="ECO:0000313" key="9">
    <source>
        <dbReference type="EMBL" id="RKQ71858.1"/>
    </source>
</evidence>
<organism evidence="9 10">
    <name type="scientific">Litorimonas taeanensis</name>
    <dbReference type="NCBI Taxonomy" id="568099"/>
    <lineage>
        <taxon>Bacteria</taxon>
        <taxon>Pseudomonadati</taxon>
        <taxon>Pseudomonadota</taxon>
        <taxon>Alphaproteobacteria</taxon>
        <taxon>Maricaulales</taxon>
        <taxon>Robiginitomaculaceae</taxon>
    </lineage>
</organism>
<dbReference type="GO" id="GO:0005975">
    <property type="term" value="P:carbohydrate metabolic process"/>
    <property type="evidence" value="ECO:0007669"/>
    <property type="project" value="UniProtKB-UniRule"/>
</dbReference>
<comment type="function">
    <text evidence="2 7">Hydrolysis of 6-phosphogluconolactone to 6-phosphogluconate.</text>
</comment>
<evidence type="ECO:0000256" key="1">
    <source>
        <dbReference type="ARBA" id="ARBA00000832"/>
    </source>
</evidence>
<dbReference type="UniPathway" id="UPA00115">
    <property type="reaction ID" value="UER00409"/>
</dbReference>
<dbReference type="RefSeq" id="WP_121099592.1">
    <property type="nucleotide sequence ID" value="NZ_RBII01000001.1"/>
</dbReference>
<dbReference type="AlphaFoldDB" id="A0A420WLF2"/>
<reference evidence="9 10" key="1">
    <citation type="submission" date="2018-10" db="EMBL/GenBank/DDBJ databases">
        <title>Genomic Encyclopedia of Type Strains, Phase IV (KMG-IV): sequencing the most valuable type-strain genomes for metagenomic binning, comparative biology and taxonomic classification.</title>
        <authorList>
            <person name="Goeker M."/>
        </authorList>
    </citation>
    <scope>NUCLEOTIDE SEQUENCE [LARGE SCALE GENOMIC DNA]</scope>
    <source>
        <strain evidence="9 10">DSM 22008</strain>
    </source>
</reference>
<dbReference type="Gene3D" id="3.40.50.1360">
    <property type="match status" value="1"/>
</dbReference>
<evidence type="ECO:0000256" key="7">
    <source>
        <dbReference type="RuleBase" id="RU365095"/>
    </source>
</evidence>
<comment type="similarity">
    <text evidence="4 7">Belongs to the glucosamine/galactosamine-6-phosphate isomerase family. 6-phosphogluconolactonase subfamily.</text>
</comment>
<dbReference type="CDD" id="cd01400">
    <property type="entry name" value="6PGL"/>
    <property type="match status" value="1"/>
</dbReference>
<evidence type="ECO:0000256" key="4">
    <source>
        <dbReference type="ARBA" id="ARBA00010662"/>
    </source>
</evidence>
<proteinExistence type="inferred from homology"/>
<feature type="domain" description="Glucosamine/galactosamine-6-phosphate isomerase" evidence="8">
    <location>
        <begin position="13"/>
        <end position="228"/>
    </location>
</feature>
<dbReference type="Proteomes" id="UP000282211">
    <property type="component" value="Unassembled WGS sequence"/>
</dbReference>
<dbReference type="InParanoid" id="A0A420WLF2"/>
<dbReference type="SUPFAM" id="SSF100950">
    <property type="entry name" value="NagB/RpiA/CoA transferase-like"/>
    <property type="match status" value="1"/>
</dbReference>
<dbReference type="GO" id="GO:0006098">
    <property type="term" value="P:pentose-phosphate shunt"/>
    <property type="evidence" value="ECO:0007669"/>
    <property type="project" value="UniProtKB-UniPathway"/>
</dbReference>
<comment type="catalytic activity">
    <reaction evidence="1 7">
        <text>6-phospho-D-glucono-1,5-lactone + H2O = 6-phospho-D-gluconate + H(+)</text>
        <dbReference type="Rhea" id="RHEA:12556"/>
        <dbReference type="ChEBI" id="CHEBI:15377"/>
        <dbReference type="ChEBI" id="CHEBI:15378"/>
        <dbReference type="ChEBI" id="CHEBI:57955"/>
        <dbReference type="ChEBI" id="CHEBI:58759"/>
        <dbReference type="EC" id="3.1.1.31"/>
    </reaction>
</comment>
<comment type="caution">
    <text evidence="9">The sequence shown here is derived from an EMBL/GenBank/DDBJ whole genome shotgun (WGS) entry which is preliminary data.</text>
</comment>
<dbReference type="InterPro" id="IPR006148">
    <property type="entry name" value="Glc/Gal-6P_isomerase"/>
</dbReference>
<dbReference type="EC" id="3.1.1.31" evidence="5 7"/>
<accession>A0A420WLF2</accession>
<keyword evidence="10" id="KW-1185">Reference proteome</keyword>
<dbReference type="OrthoDB" id="9810967at2"/>
<evidence type="ECO:0000256" key="2">
    <source>
        <dbReference type="ARBA" id="ARBA00002681"/>
    </source>
</evidence>
<evidence type="ECO:0000256" key="6">
    <source>
        <dbReference type="ARBA" id="ARBA00020337"/>
    </source>
</evidence>
<gene>
    <name evidence="7" type="primary">pgl</name>
    <name evidence="9" type="ORF">DES40_1189</name>
</gene>
<keyword evidence="7" id="KW-0378">Hydrolase</keyword>
<dbReference type="InterPro" id="IPR037171">
    <property type="entry name" value="NagB/RpiA_transferase-like"/>
</dbReference>
<evidence type="ECO:0000256" key="3">
    <source>
        <dbReference type="ARBA" id="ARBA00004961"/>
    </source>
</evidence>
<evidence type="ECO:0000256" key="5">
    <source>
        <dbReference type="ARBA" id="ARBA00013198"/>
    </source>
</evidence>
<dbReference type="NCBIfam" id="TIGR01198">
    <property type="entry name" value="pgl"/>
    <property type="match status" value="1"/>
</dbReference>
<name>A0A420WLF2_9PROT</name>
<dbReference type="GO" id="GO:0017057">
    <property type="term" value="F:6-phosphogluconolactonase activity"/>
    <property type="evidence" value="ECO:0007669"/>
    <property type="project" value="UniProtKB-UniRule"/>
</dbReference>
<dbReference type="InterPro" id="IPR039104">
    <property type="entry name" value="6PGL"/>
</dbReference>
<dbReference type="PANTHER" id="PTHR11054">
    <property type="entry name" value="6-PHOSPHOGLUCONOLACTONASE"/>
    <property type="match status" value="1"/>
</dbReference>
<dbReference type="InterPro" id="IPR005900">
    <property type="entry name" value="6-phosphogluconolactonase_DevB"/>
</dbReference>